<name>A0ABR6XD81_9BURK</name>
<dbReference type="InterPro" id="IPR006008">
    <property type="entry name" value="YciB"/>
</dbReference>
<keyword evidence="2 5" id="KW-0812">Transmembrane</keyword>
<proteinExistence type="inferred from homology"/>
<evidence type="ECO:0000256" key="3">
    <source>
        <dbReference type="ARBA" id="ARBA00022989"/>
    </source>
</evidence>
<dbReference type="PANTHER" id="PTHR36917:SF1">
    <property type="entry name" value="INNER MEMBRANE-SPANNING PROTEIN YCIB"/>
    <property type="match status" value="1"/>
</dbReference>
<evidence type="ECO:0000313" key="7">
    <source>
        <dbReference type="Proteomes" id="UP000637632"/>
    </source>
</evidence>
<dbReference type="RefSeq" id="WP_190477805.1">
    <property type="nucleotide sequence ID" value="NZ_JACOFT010000002.1"/>
</dbReference>
<dbReference type="HAMAP" id="MF_00189">
    <property type="entry name" value="YciB"/>
    <property type="match status" value="1"/>
</dbReference>
<reference evidence="6 7" key="1">
    <citation type="submission" date="2020-08" db="EMBL/GenBank/DDBJ databases">
        <title>Novel species isolated from subtropical streams in China.</title>
        <authorList>
            <person name="Lu H."/>
        </authorList>
    </citation>
    <scope>NUCLEOTIDE SEQUENCE [LARGE SCALE GENOMIC DNA]</scope>
    <source>
        <strain evidence="6 7">CCTCC AB 2015119</strain>
    </source>
</reference>
<keyword evidence="4 5" id="KW-0472">Membrane</keyword>
<comment type="function">
    <text evidence="5">Plays a role in cell envelope biogenesis, maintenance of cell envelope integrity and membrane homeostasis.</text>
</comment>
<sequence length="207" mass="23559">MKFLFDIFPVILFFVTFKWGESHPTAAQAYITEFLSELVSGGGSTEEVAPILLATAVTLVASVCQITYLLIRRKKVDAMLWISFIVIMVFGSATIYFHSEAFIKWKPTVLYWCYAVAFLLAQFGFKKNLIRTAMESQVKLPEQIWSRLSLAWICFFSVMGIANLLVAYNFTTSAWANFKLISMIGIMPAFVIIQSLFLTKYMEETES</sequence>
<evidence type="ECO:0000313" key="6">
    <source>
        <dbReference type="EMBL" id="MBC3810765.1"/>
    </source>
</evidence>
<dbReference type="Proteomes" id="UP000637632">
    <property type="component" value="Unassembled WGS sequence"/>
</dbReference>
<dbReference type="PANTHER" id="PTHR36917">
    <property type="entry name" value="INTRACELLULAR SEPTATION PROTEIN A-RELATED"/>
    <property type="match status" value="1"/>
</dbReference>
<feature type="transmembrane region" description="Helical" evidence="5">
    <location>
        <begin position="78"/>
        <end position="97"/>
    </location>
</feature>
<evidence type="ECO:0000256" key="4">
    <source>
        <dbReference type="ARBA" id="ARBA00023136"/>
    </source>
</evidence>
<keyword evidence="3 5" id="KW-1133">Transmembrane helix</keyword>
<accession>A0ABR6XD81</accession>
<dbReference type="Pfam" id="PF04279">
    <property type="entry name" value="IspA"/>
    <property type="match status" value="1"/>
</dbReference>
<protein>
    <recommendedName>
        <fullName evidence="5">Inner membrane-spanning protein YciB</fullName>
    </recommendedName>
</protein>
<feature type="transmembrane region" description="Helical" evidence="5">
    <location>
        <begin position="48"/>
        <end position="71"/>
    </location>
</feature>
<feature type="transmembrane region" description="Helical" evidence="5">
    <location>
        <begin position="145"/>
        <end position="168"/>
    </location>
</feature>
<evidence type="ECO:0000256" key="5">
    <source>
        <dbReference type="HAMAP-Rule" id="MF_00189"/>
    </source>
</evidence>
<feature type="transmembrane region" description="Helical" evidence="5">
    <location>
        <begin position="180"/>
        <end position="199"/>
    </location>
</feature>
<feature type="transmembrane region" description="Helical" evidence="5">
    <location>
        <begin position="109"/>
        <end position="125"/>
    </location>
</feature>
<gene>
    <name evidence="5" type="primary">yciB</name>
    <name evidence="6" type="ORF">H8K26_04860</name>
</gene>
<comment type="caution">
    <text evidence="6">The sequence shown here is derived from an EMBL/GenBank/DDBJ whole genome shotgun (WGS) entry which is preliminary data.</text>
</comment>
<dbReference type="NCBIfam" id="NF001325">
    <property type="entry name" value="PRK00259.1-3"/>
    <property type="match status" value="1"/>
</dbReference>
<evidence type="ECO:0000256" key="1">
    <source>
        <dbReference type="ARBA" id="ARBA00022475"/>
    </source>
</evidence>
<organism evidence="6 7">
    <name type="scientific">Undibacterium aquatile</name>
    <dbReference type="NCBI Taxonomy" id="1537398"/>
    <lineage>
        <taxon>Bacteria</taxon>
        <taxon>Pseudomonadati</taxon>
        <taxon>Pseudomonadota</taxon>
        <taxon>Betaproteobacteria</taxon>
        <taxon>Burkholderiales</taxon>
        <taxon>Oxalobacteraceae</taxon>
        <taxon>Undibacterium</taxon>
    </lineage>
</organism>
<keyword evidence="7" id="KW-1185">Reference proteome</keyword>
<dbReference type="EMBL" id="JACOFT010000002">
    <property type="protein sequence ID" value="MBC3810765.1"/>
    <property type="molecule type" value="Genomic_DNA"/>
</dbReference>
<keyword evidence="5" id="KW-0997">Cell inner membrane</keyword>
<evidence type="ECO:0000256" key="2">
    <source>
        <dbReference type="ARBA" id="ARBA00022692"/>
    </source>
</evidence>
<comment type="similarity">
    <text evidence="5">Belongs to the YciB family.</text>
</comment>
<comment type="subcellular location">
    <subcellularLocation>
        <location evidence="5">Cell inner membrane</location>
        <topology evidence="5">Multi-pass membrane protein</topology>
    </subcellularLocation>
</comment>
<keyword evidence="1 5" id="KW-1003">Cell membrane</keyword>